<protein>
    <recommendedName>
        <fullName evidence="1">Integrase catalytic domain-containing protein</fullName>
    </recommendedName>
</protein>
<dbReference type="OrthoDB" id="784412at2759"/>
<dbReference type="PANTHER" id="PTHR35046">
    <property type="entry name" value="ZINC KNUCKLE (CCHC-TYPE) FAMILY PROTEIN"/>
    <property type="match status" value="1"/>
</dbReference>
<evidence type="ECO:0000313" key="2">
    <source>
        <dbReference type="EMBL" id="RLN40591.1"/>
    </source>
</evidence>
<gene>
    <name evidence="2" type="ORF">C2845_PM01G22500</name>
</gene>
<keyword evidence="3" id="KW-1185">Reference proteome</keyword>
<dbReference type="Gene3D" id="3.30.420.10">
    <property type="entry name" value="Ribonuclease H-like superfamily/Ribonuclease H"/>
    <property type="match status" value="1"/>
</dbReference>
<proteinExistence type="predicted"/>
<dbReference type="Proteomes" id="UP000275267">
    <property type="component" value="Unassembled WGS sequence"/>
</dbReference>
<reference evidence="3" key="1">
    <citation type="journal article" date="2019" name="Nat. Commun.">
        <title>The genome of broomcorn millet.</title>
        <authorList>
            <person name="Zou C."/>
            <person name="Miki D."/>
            <person name="Li D."/>
            <person name="Tang Q."/>
            <person name="Xiao L."/>
            <person name="Rajput S."/>
            <person name="Deng P."/>
            <person name="Jia W."/>
            <person name="Huang R."/>
            <person name="Zhang M."/>
            <person name="Sun Y."/>
            <person name="Hu J."/>
            <person name="Fu X."/>
            <person name="Schnable P.S."/>
            <person name="Li F."/>
            <person name="Zhang H."/>
            <person name="Feng B."/>
            <person name="Zhu X."/>
            <person name="Liu R."/>
            <person name="Schnable J.C."/>
            <person name="Zhu J.-K."/>
            <person name="Zhang H."/>
        </authorList>
    </citation>
    <scope>NUCLEOTIDE SEQUENCE [LARGE SCALE GENOMIC DNA]</scope>
</reference>
<dbReference type="Gene3D" id="1.10.340.70">
    <property type="match status" value="1"/>
</dbReference>
<dbReference type="Pfam" id="PF17921">
    <property type="entry name" value="Integrase_H2C2"/>
    <property type="match status" value="1"/>
</dbReference>
<accession>A0A3L6TM38</accession>
<name>A0A3L6TM38_PANMI</name>
<dbReference type="SUPFAM" id="SSF53098">
    <property type="entry name" value="Ribonuclease H-like"/>
    <property type="match status" value="1"/>
</dbReference>
<dbReference type="AlphaFoldDB" id="A0A3L6TM38"/>
<dbReference type="GO" id="GO:0015074">
    <property type="term" value="P:DNA integration"/>
    <property type="evidence" value="ECO:0007669"/>
    <property type="project" value="InterPro"/>
</dbReference>
<evidence type="ECO:0000313" key="3">
    <source>
        <dbReference type="Proteomes" id="UP000275267"/>
    </source>
</evidence>
<feature type="domain" description="Integrase catalytic" evidence="1">
    <location>
        <begin position="125"/>
        <end position="230"/>
    </location>
</feature>
<evidence type="ECO:0000259" key="1">
    <source>
        <dbReference type="PROSITE" id="PS50994"/>
    </source>
</evidence>
<dbReference type="PROSITE" id="PS50994">
    <property type="entry name" value="INTEGRASE"/>
    <property type="match status" value="1"/>
</dbReference>
<dbReference type="InterPro" id="IPR001584">
    <property type="entry name" value="Integrase_cat-core"/>
</dbReference>
<dbReference type="STRING" id="4540.A0A3L6TM38"/>
<dbReference type="InterPro" id="IPR041588">
    <property type="entry name" value="Integrase_H2C2"/>
</dbReference>
<dbReference type="Pfam" id="PF00665">
    <property type="entry name" value="rve"/>
    <property type="match status" value="1"/>
</dbReference>
<organism evidence="2 3">
    <name type="scientific">Panicum miliaceum</name>
    <name type="common">Proso millet</name>
    <name type="synonym">Broomcorn millet</name>
    <dbReference type="NCBI Taxonomy" id="4540"/>
    <lineage>
        <taxon>Eukaryota</taxon>
        <taxon>Viridiplantae</taxon>
        <taxon>Streptophyta</taxon>
        <taxon>Embryophyta</taxon>
        <taxon>Tracheophyta</taxon>
        <taxon>Spermatophyta</taxon>
        <taxon>Magnoliopsida</taxon>
        <taxon>Liliopsida</taxon>
        <taxon>Poales</taxon>
        <taxon>Poaceae</taxon>
        <taxon>PACMAD clade</taxon>
        <taxon>Panicoideae</taxon>
        <taxon>Panicodae</taxon>
        <taxon>Paniceae</taxon>
        <taxon>Panicinae</taxon>
        <taxon>Panicum</taxon>
        <taxon>Panicum sect. Panicum</taxon>
    </lineage>
</organism>
<dbReference type="EMBL" id="PQIB02000001">
    <property type="protein sequence ID" value="RLN40591.1"/>
    <property type="molecule type" value="Genomic_DNA"/>
</dbReference>
<comment type="caution">
    <text evidence="2">The sequence shown here is derived from an EMBL/GenBank/DDBJ whole genome shotgun (WGS) entry which is preliminary data.</text>
</comment>
<dbReference type="PANTHER" id="PTHR35046:SF18">
    <property type="entry name" value="RNA-DIRECTED DNA POLYMERASE"/>
    <property type="match status" value="1"/>
</dbReference>
<dbReference type="InterPro" id="IPR036397">
    <property type="entry name" value="RNaseH_sf"/>
</dbReference>
<sequence>MAVSLCTPSWVANLTAGYEDDAFTKQLLTELSISSANDKGFQLTNGVIRYKGRVWVGSNLLAQQHILQALHDSGIGGHSGFNATYQRVKRLFAWPKLKDTVQHYVQSCSVCQQAKVEHVKSPGLLQPLPVPSESWSVVSLDFIEGLPNSHNKSVIMVVIDKFSKYAHFLPLAHPFTALQVAQLYLSQIYRLHGLPTAIISDRDRVFTSTVWQELFRLSDIKLLMSSSYHP</sequence>
<dbReference type="InterPro" id="IPR012337">
    <property type="entry name" value="RNaseH-like_sf"/>
</dbReference>
<dbReference type="GO" id="GO:0003676">
    <property type="term" value="F:nucleic acid binding"/>
    <property type="evidence" value="ECO:0007669"/>
    <property type="project" value="InterPro"/>
</dbReference>